<dbReference type="GO" id="GO:0000124">
    <property type="term" value="C:SAGA complex"/>
    <property type="evidence" value="ECO:0007669"/>
    <property type="project" value="InterPro"/>
</dbReference>
<evidence type="ECO:0000256" key="1">
    <source>
        <dbReference type="ARBA" id="ARBA00004123"/>
    </source>
</evidence>
<gene>
    <name evidence="7" type="ORF">CEUTPL_LOCUS6009</name>
</gene>
<name>A0A9P0DHM6_9CUCU</name>
<comment type="subcellular location">
    <subcellularLocation>
        <location evidence="1">Nucleus</location>
    </subcellularLocation>
</comment>
<dbReference type="SUPFAM" id="SSF48371">
    <property type="entry name" value="ARM repeat"/>
    <property type="match status" value="1"/>
</dbReference>
<proteinExistence type="inferred from homology"/>
<dbReference type="PANTHER" id="PTHR10221">
    <property type="entry name" value="TRANSCRIPTION INITIATION FACTOR TFIID SUBUNIT 6"/>
    <property type="match status" value="1"/>
</dbReference>
<dbReference type="GO" id="GO:0046982">
    <property type="term" value="F:protein heterodimerization activity"/>
    <property type="evidence" value="ECO:0007669"/>
    <property type="project" value="InterPro"/>
</dbReference>
<feature type="compositionally biased region" description="Polar residues" evidence="6">
    <location>
        <begin position="1"/>
        <end position="11"/>
    </location>
</feature>
<organism evidence="7 8">
    <name type="scientific">Ceutorhynchus assimilis</name>
    <name type="common">cabbage seed weevil</name>
    <dbReference type="NCBI Taxonomy" id="467358"/>
    <lineage>
        <taxon>Eukaryota</taxon>
        <taxon>Metazoa</taxon>
        <taxon>Ecdysozoa</taxon>
        <taxon>Arthropoda</taxon>
        <taxon>Hexapoda</taxon>
        <taxon>Insecta</taxon>
        <taxon>Pterygota</taxon>
        <taxon>Neoptera</taxon>
        <taxon>Endopterygota</taxon>
        <taxon>Coleoptera</taxon>
        <taxon>Polyphaga</taxon>
        <taxon>Cucujiformia</taxon>
        <taxon>Curculionidae</taxon>
        <taxon>Ceutorhynchinae</taxon>
        <taxon>Ceutorhynchus</taxon>
    </lineage>
</organism>
<evidence type="ECO:0000256" key="3">
    <source>
        <dbReference type="ARBA" id="ARBA00023015"/>
    </source>
</evidence>
<keyword evidence="4" id="KW-0804">Transcription</keyword>
<dbReference type="Gene3D" id="1.10.20.10">
    <property type="entry name" value="Histone, subunit A"/>
    <property type="match status" value="1"/>
</dbReference>
<dbReference type="AlphaFoldDB" id="A0A9P0DHM6"/>
<sequence>MNPVRATTSFAKSKKQIKTKNKGQQQPPNANSQNDNDKDKGSPIKDYAGISPELTRYFAEQALGNEALGRTSRGTNSDQVITQEACNILTEDINYRLRHIIHECVVKGRKQGRHSITAVDVAETFNSLNIETVYGAPSSPNWLPCRDAPRSYLEDQKVNLIELAEEEFKYSQEGDIVIDQVWLPNETDSPEEAEANQLTLNEYFEAMCEAVISDHPHIRHVALLDISTNPSIGPITDWFYHFSYFLLIKDLTYDRLTMRALQLLEVLENSPLPSLHIYPKQLKLIVRLLLQRLLMSSASEDIVKHMAYVLSLFCLREPLKNMALNKVEDKFDTVCENMALPLLNIIYYLGIEAVRRIFVPNVIYFLARVVEDDDPSMTEIILAIYGLICKSNLNNGLVYYCFVETFGSSIIPYIRPKHNNKTEYTKELIDTVQMQKRLIKTRRKVDFPYKKTEKLNTDIFETTPHCCTAKPSKPTSKIHIGVCFELKKIHPCCSFREKLELHKKLCETNKTRRETKITIGKTDSLLSVFKPKHINLEECREHSLFGLYL</sequence>
<feature type="compositionally biased region" description="Polar residues" evidence="6">
    <location>
        <begin position="22"/>
        <end position="34"/>
    </location>
</feature>
<evidence type="ECO:0008006" key="9">
    <source>
        <dbReference type="Google" id="ProtNLM"/>
    </source>
</evidence>
<dbReference type="PANTHER" id="PTHR10221:SF9">
    <property type="entry name" value="TRANSCRIPTION INITIATION FACTOR TFIID SUBUNIT 6"/>
    <property type="match status" value="1"/>
</dbReference>
<protein>
    <recommendedName>
        <fullName evidence="9">TATA box binding protein associated factor (TAF) histone-like fold domain-containing protein</fullName>
    </recommendedName>
</protein>
<feature type="region of interest" description="Disordered" evidence="6">
    <location>
        <begin position="1"/>
        <end position="46"/>
    </location>
</feature>
<feature type="compositionally biased region" description="Basic residues" evidence="6">
    <location>
        <begin position="12"/>
        <end position="21"/>
    </location>
</feature>
<evidence type="ECO:0000256" key="4">
    <source>
        <dbReference type="ARBA" id="ARBA00023163"/>
    </source>
</evidence>
<evidence type="ECO:0000313" key="8">
    <source>
        <dbReference type="Proteomes" id="UP001152799"/>
    </source>
</evidence>
<dbReference type="GO" id="GO:0046695">
    <property type="term" value="C:SLIK (SAGA-like) complex"/>
    <property type="evidence" value="ECO:0007669"/>
    <property type="project" value="InterPro"/>
</dbReference>
<comment type="similarity">
    <text evidence="2">Belongs to the TAF6 family.</text>
</comment>
<evidence type="ECO:0000256" key="6">
    <source>
        <dbReference type="SAM" id="MobiDB-lite"/>
    </source>
</evidence>
<accession>A0A9P0DHM6</accession>
<keyword evidence="8" id="KW-1185">Reference proteome</keyword>
<dbReference type="EMBL" id="OU892278">
    <property type="protein sequence ID" value="CAH1127209.1"/>
    <property type="molecule type" value="Genomic_DNA"/>
</dbReference>
<reference evidence="7" key="1">
    <citation type="submission" date="2022-01" db="EMBL/GenBank/DDBJ databases">
        <authorList>
            <person name="King R."/>
        </authorList>
    </citation>
    <scope>NUCLEOTIDE SEQUENCE</scope>
</reference>
<dbReference type="InterPro" id="IPR037796">
    <property type="entry name" value="TAF6"/>
</dbReference>
<dbReference type="GO" id="GO:0005669">
    <property type="term" value="C:transcription factor TFIID complex"/>
    <property type="evidence" value="ECO:0007669"/>
    <property type="project" value="InterPro"/>
</dbReference>
<dbReference type="InterPro" id="IPR016024">
    <property type="entry name" value="ARM-type_fold"/>
</dbReference>
<dbReference type="Proteomes" id="UP001152799">
    <property type="component" value="Chromosome 2"/>
</dbReference>
<evidence type="ECO:0000256" key="2">
    <source>
        <dbReference type="ARBA" id="ARBA00007688"/>
    </source>
</evidence>
<dbReference type="InterPro" id="IPR009072">
    <property type="entry name" value="Histone-fold"/>
</dbReference>
<dbReference type="GO" id="GO:0016251">
    <property type="term" value="F:RNA polymerase II general transcription initiation factor activity"/>
    <property type="evidence" value="ECO:0007669"/>
    <property type="project" value="InterPro"/>
</dbReference>
<dbReference type="GO" id="GO:0051123">
    <property type="term" value="P:RNA polymerase II preinitiation complex assembly"/>
    <property type="evidence" value="ECO:0007669"/>
    <property type="project" value="TreeGrafter"/>
</dbReference>
<evidence type="ECO:0000256" key="5">
    <source>
        <dbReference type="ARBA" id="ARBA00023242"/>
    </source>
</evidence>
<dbReference type="OrthoDB" id="6621890at2759"/>
<keyword evidence="3" id="KW-0805">Transcription regulation</keyword>
<keyword evidence="5" id="KW-0539">Nucleus</keyword>
<evidence type="ECO:0000313" key="7">
    <source>
        <dbReference type="EMBL" id="CAH1127209.1"/>
    </source>
</evidence>
<dbReference type="GO" id="GO:0003713">
    <property type="term" value="F:transcription coactivator activity"/>
    <property type="evidence" value="ECO:0007669"/>
    <property type="project" value="TreeGrafter"/>
</dbReference>